<dbReference type="RefSeq" id="WP_120019203.1">
    <property type="nucleotide sequence ID" value="NZ_QZWZ01000081.1"/>
</dbReference>
<feature type="compositionally biased region" description="Polar residues" evidence="1">
    <location>
        <begin position="245"/>
        <end position="256"/>
    </location>
</feature>
<protein>
    <submittedName>
        <fullName evidence="2">Uncharacterized protein</fullName>
    </submittedName>
</protein>
<dbReference type="AlphaFoldDB" id="A0A3A5K0B3"/>
<keyword evidence="3" id="KW-1185">Reference proteome</keyword>
<sequence>MVLCLLIDFEEVFGPGALDPDAVAMLGELRRLRRGLNETGGDQGLAIVLVDFGSPSVMELFDDLAAATGDDWVLAQATGGGTTAGLCQGTPDRTILLARSAEPKLAGAMIWRVGDSNAGLVGSADVERRVREIMHVPIPRTIDPARRIGSLTAVPAAASAKRLLAAAYRDPTVDWLTLGMFTIAYCEDGDVEDELATSGAAVRVASAIRKRELYVTGEVPGGLFSDGGYSLIRVAEGEKPPPDAQSWSSLRHQSIP</sequence>
<evidence type="ECO:0000313" key="3">
    <source>
        <dbReference type="Proteomes" id="UP000272706"/>
    </source>
</evidence>
<gene>
    <name evidence="2" type="ORF">D3227_38190</name>
</gene>
<evidence type="ECO:0000256" key="1">
    <source>
        <dbReference type="SAM" id="MobiDB-lite"/>
    </source>
</evidence>
<accession>A0A3A5K0B3</accession>
<feature type="region of interest" description="Disordered" evidence="1">
    <location>
        <begin position="237"/>
        <end position="256"/>
    </location>
</feature>
<proteinExistence type="predicted"/>
<name>A0A3A5K0B3_9HYPH</name>
<comment type="caution">
    <text evidence="2">The sequence shown here is derived from an EMBL/GenBank/DDBJ whole genome shotgun (WGS) entry which is preliminary data.</text>
</comment>
<reference evidence="2 3" key="1">
    <citation type="submission" date="2018-09" db="EMBL/GenBank/DDBJ databases">
        <title>Mesorhizobium carmichaelinearum sp. nov. isolated from Carmichaelinea spp. root nodules in New Zealand.</title>
        <authorList>
            <person name="De Meyer S.E."/>
        </authorList>
    </citation>
    <scope>NUCLEOTIDE SEQUENCE [LARGE SCALE GENOMIC DNA]</scope>
    <source>
        <strain evidence="2 3">ICMP19557</strain>
    </source>
</reference>
<evidence type="ECO:0000313" key="2">
    <source>
        <dbReference type="EMBL" id="RJT23910.1"/>
    </source>
</evidence>
<dbReference type="Proteomes" id="UP000272706">
    <property type="component" value="Unassembled WGS sequence"/>
</dbReference>
<dbReference type="EMBL" id="QZWZ01000081">
    <property type="protein sequence ID" value="RJT23910.1"/>
    <property type="molecule type" value="Genomic_DNA"/>
</dbReference>
<organism evidence="2 3">
    <name type="scientific">Mesorhizobium waimense</name>
    <dbReference type="NCBI Taxonomy" id="1300307"/>
    <lineage>
        <taxon>Bacteria</taxon>
        <taxon>Pseudomonadati</taxon>
        <taxon>Pseudomonadota</taxon>
        <taxon>Alphaproteobacteria</taxon>
        <taxon>Hyphomicrobiales</taxon>
        <taxon>Phyllobacteriaceae</taxon>
        <taxon>Mesorhizobium</taxon>
    </lineage>
</organism>